<dbReference type="PANTHER" id="PTHR46543">
    <property type="entry name" value="ZINC FINGER CCHC DOMAIN-CONTAINING PROTEIN 7"/>
    <property type="match status" value="1"/>
</dbReference>
<evidence type="ECO:0000256" key="6">
    <source>
        <dbReference type="ARBA" id="ARBA00023242"/>
    </source>
</evidence>
<dbReference type="GO" id="GO:0031499">
    <property type="term" value="C:TRAMP complex"/>
    <property type="evidence" value="ECO:0007669"/>
    <property type="project" value="TreeGrafter"/>
</dbReference>
<feature type="region of interest" description="Disordered" evidence="10">
    <location>
        <begin position="382"/>
        <end position="414"/>
    </location>
</feature>
<proteinExistence type="predicted"/>
<evidence type="ECO:0000259" key="11">
    <source>
        <dbReference type="PROSITE" id="PS50158"/>
    </source>
</evidence>
<evidence type="ECO:0000256" key="1">
    <source>
        <dbReference type="ARBA" id="ARBA00004123"/>
    </source>
</evidence>
<feature type="compositionally biased region" description="Basic residues" evidence="10">
    <location>
        <begin position="438"/>
        <end position="452"/>
    </location>
</feature>
<dbReference type="GO" id="GO:0071038">
    <property type="term" value="P:TRAMP-dependent tRNA surveillance pathway"/>
    <property type="evidence" value="ECO:0007669"/>
    <property type="project" value="TreeGrafter"/>
</dbReference>
<dbReference type="GO" id="GO:0071039">
    <property type="term" value="P:nuclear polyadenylation-dependent CUT catabolic process"/>
    <property type="evidence" value="ECO:0007669"/>
    <property type="project" value="TreeGrafter"/>
</dbReference>
<evidence type="ECO:0000256" key="2">
    <source>
        <dbReference type="ARBA" id="ARBA00022723"/>
    </source>
</evidence>
<feature type="region of interest" description="Disordered" evidence="10">
    <location>
        <begin position="683"/>
        <end position="798"/>
    </location>
</feature>
<accession>A0A9N9XH86</accession>
<feature type="compositionally biased region" description="Basic and acidic residues" evidence="10">
    <location>
        <begin position="732"/>
        <end position="754"/>
    </location>
</feature>
<evidence type="ECO:0000256" key="4">
    <source>
        <dbReference type="ARBA" id="ARBA00022771"/>
    </source>
</evidence>
<feature type="compositionally biased region" description="Polar residues" evidence="10">
    <location>
        <begin position="382"/>
        <end position="395"/>
    </location>
</feature>
<reference evidence="12" key="1">
    <citation type="submission" date="2022-01" db="EMBL/GenBank/DDBJ databases">
        <authorList>
            <person name="King R."/>
        </authorList>
    </citation>
    <scope>NUCLEOTIDE SEQUENCE</scope>
</reference>
<dbReference type="GO" id="GO:0071035">
    <property type="term" value="P:nuclear polyadenylation-dependent rRNA catabolic process"/>
    <property type="evidence" value="ECO:0007669"/>
    <property type="project" value="TreeGrafter"/>
</dbReference>
<feature type="domain" description="CCHC-type" evidence="11">
    <location>
        <begin position="1109"/>
        <end position="1124"/>
    </location>
</feature>
<keyword evidence="13" id="KW-1185">Reference proteome</keyword>
<keyword evidence="4 9" id="KW-0863">Zinc-finger</keyword>
<feature type="compositionally biased region" description="Basic residues" evidence="10">
    <location>
        <begin position="128"/>
        <end position="141"/>
    </location>
</feature>
<feature type="region of interest" description="Disordered" evidence="10">
    <location>
        <begin position="601"/>
        <end position="621"/>
    </location>
</feature>
<feature type="region of interest" description="Disordered" evidence="10">
    <location>
        <begin position="985"/>
        <end position="1004"/>
    </location>
</feature>
<dbReference type="PROSITE" id="PS50158">
    <property type="entry name" value="ZF_CCHC"/>
    <property type="match status" value="2"/>
</dbReference>
<evidence type="ECO:0000313" key="12">
    <source>
        <dbReference type="EMBL" id="CAG9839317.1"/>
    </source>
</evidence>
<dbReference type="PANTHER" id="PTHR46543:SF1">
    <property type="entry name" value="ZINC FINGER CCHC DOMAIN-CONTAINING PROTEIN 7"/>
    <property type="match status" value="1"/>
</dbReference>
<feature type="region of interest" description="Disordered" evidence="10">
    <location>
        <begin position="1233"/>
        <end position="1275"/>
    </location>
</feature>
<name>A0A9N9XH86_DIABA</name>
<dbReference type="InterPro" id="IPR036875">
    <property type="entry name" value="Znf_CCHC_sf"/>
</dbReference>
<keyword evidence="6" id="KW-0539">Nucleus</keyword>
<gene>
    <name evidence="12" type="ORF">DIABBA_LOCUS12095</name>
</gene>
<dbReference type="GO" id="GO:0071036">
    <property type="term" value="P:nuclear polyadenylation-dependent snoRNA catabolic process"/>
    <property type="evidence" value="ECO:0007669"/>
    <property type="project" value="TreeGrafter"/>
</dbReference>
<dbReference type="Gene3D" id="4.10.60.10">
    <property type="entry name" value="Zinc finger, CCHC-type"/>
    <property type="match status" value="2"/>
</dbReference>
<dbReference type="InterPro" id="IPR051644">
    <property type="entry name" value="TRAMP_AT-DNA-binding"/>
</dbReference>
<evidence type="ECO:0000256" key="8">
    <source>
        <dbReference type="ARBA" id="ARBA00043023"/>
    </source>
</evidence>
<dbReference type="Proteomes" id="UP001153709">
    <property type="component" value="Chromosome 8"/>
</dbReference>
<keyword evidence="5" id="KW-0862">Zinc</keyword>
<dbReference type="GO" id="GO:0071037">
    <property type="term" value="P:nuclear polyadenylation-dependent snRNA catabolic process"/>
    <property type="evidence" value="ECO:0007669"/>
    <property type="project" value="TreeGrafter"/>
</dbReference>
<feature type="compositionally biased region" description="Polar residues" evidence="10">
    <location>
        <begin position="712"/>
        <end position="725"/>
    </location>
</feature>
<evidence type="ECO:0000256" key="5">
    <source>
        <dbReference type="ARBA" id="ARBA00022833"/>
    </source>
</evidence>
<feature type="region of interest" description="Disordered" evidence="10">
    <location>
        <begin position="97"/>
        <end position="143"/>
    </location>
</feature>
<protein>
    <recommendedName>
        <fullName evidence="7">Zinc finger CCHC domain-containing protein 7</fullName>
    </recommendedName>
    <alternativeName>
        <fullName evidence="8">TRAMP-like complex RNA-binding factor ZCCHC7</fullName>
    </alternativeName>
</protein>
<dbReference type="SUPFAM" id="SSF57756">
    <property type="entry name" value="Retrovirus zinc finger-like domains"/>
    <property type="match status" value="1"/>
</dbReference>
<evidence type="ECO:0000256" key="9">
    <source>
        <dbReference type="PROSITE-ProRule" id="PRU00047"/>
    </source>
</evidence>
<dbReference type="GO" id="GO:0071031">
    <property type="term" value="P:nuclear mRNA surveillance of mRNA 3'-end processing"/>
    <property type="evidence" value="ECO:0007669"/>
    <property type="project" value="TreeGrafter"/>
</dbReference>
<dbReference type="GO" id="GO:0008270">
    <property type="term" value="F:zinc ion binding"/>
    <property type="evidence" value="ECO:0007669"/>
    <property type="project" value="UniProtKB-KW"/>
</dbReference>
<feature type="compositionally biased region" description="Polar residues" evidence="10">
    <location>
        <begin position="765"/>
        <end position="791"/>
    </location>
</feature>
<evidence type="ECO:0000313" key="13">
    <source>
        <dbReference type="Proteomes" id="UP001153709"/>
    </source>
</evidence>
<dbReference type="SMART" id="SM00343">
    <property type="entry name" value="ZnF_C2HC"/>
    <property type="match status" value="4"/>
</dbReference>
<evidence type="ECO:0000256" key="7">
    <source>
        <dbReference type="ARBA" id="ARBA00041190"/>
    </source>
</evidence>
<evidence type="ECO:0000256" key="3">
    <source>
        <dbReference type="ARBA" id="ARBA00022737"/>
    </source>
</evidence>
<feature type="region of interest" description="Disordered" evidence="10">
    <location>
        <begin position="434"/>
        <end position="462"/>
    </location>
</feature>
<dbReference type="OrthoDB" id="7608935at2759"/>
<dbReference type="InterPro" id="IPR001878">
    <property type="entry name" value="Znf_CCHC"/>
</dbReference>
<sequence>MEFLPNIDLEELESSLYSQLYHSSEIQEESRLNLNLDDSLTDSSANKSYRYFLNPLEDSLNIFKEQQFSSTPANNTTENSIFSNQDTRLELPQPNFFSITSENSQGNVNNHSPPAPNVDSLCTDQSKKYSRKKQKKLRRSRRLQEKQEFELIEKFVQQQQQQQNSVVIYISDSDSDDCVAVDEYMIDKRQINTKFPKKYNESDGGLPPERDDDIIFVPPPPVEVITVDSDETIPCNVVDNSIKNADYTEDCALVELDSSLSNDFLDTANVDRNSQFNFDLHGSEFTNNEVMTVQDTSKLTEYCETESSCSTNENRIFSNTVKTIVFDEVEFPKEAIFNEKDLESFGSFIVPKRTCNKRTDLPNEVDKTESAAFEVADILSDSNSSESDFETSTNQKSHDLPHLSPMITSDANNKKNKCNANEFFKDKVPVLHKEVVEKKKRKDSNNSSRKKKRDSDNETSDINFGSCITSTPSCSTINKKKKHSHLQSHEGVVSSITQTNDILNVVDNDAALSQKPKKKKKKTASTTTNSLNTDTLNENIEFVNMESVESGNVEKIKTKRKKSNSGSKISEHDNTDIFLEKSSGVFDKFFPETVELNEVMDTKETSKKKRKKRKNSTESSFRNETVQFASDFNSDKEVASAETAMGCSNVVEFTKSKKKKRRESVLLVRLERSDIEHLEELKDLQDKNVDGKSSLKQKKKTKETTLSKVLDNDSNQQLTEPQSLGNDDEIYSNEHDGRRKHSQDKNINDKIELKMKKKTKETDISNTSETDSEEQLSTSKMVENNDVSTHTAKPKKKKKEVSEICEVESHELIKENIDVDTTVLLKQKKKKKETSICEDGELNSTEKSKELEISKQSASINTETKNASAVVETNSTPEIIEVQNIEVVDSELDVVNPHITVSSENQISEKQAAIEEVSGKSLDGFVNTLPIELSNIPSTSNKSNVPDQSDLFILTTDHEESSNNQQILLEKLPLGKDESIICIESDDSEDSSVETLSSDSDNDFEVLDDSEHDLSLNISKESSNAGTIDEESAYDRIIREARLPLPDYDNYSVASVQSKQSDDPQKWMVLAKDKFSYLNQKKVGPRCYRCRHFGHTGDRCPDKPNPPPCILCGESGHQEARCPNQMCLQCGNKEEYSTSIYCRRCFRYREIICNLCKMKGHLEKFCPDLWRRYYLTTDEGPMVISRLPTRPRNEQWCSGCARQGHLEHECNQNIRSFPTTSPYIMSYEDILEHNKGMPPEEPSSRYHQNIPATSTSSDSGNQSANVCEQSSSNENIEHSKIPSLLSMPMTLPNQSIINNFTPPNVTIRVSNEPSNIPCKEIIFQMRLNFDNQVNNHFKLPDDDKDLDVKAVKHLIMSMPSHVVINFLQKEMDILNNCNIDPRLLKRKIHKLDRLVDSKKKIPKKVLHEKNFWYKLLNMFVFGLYKYKDGNLHTNYLNRFLSQAKHIKLDRNKRTTLFSSYNYVFGCNKHLNVNYFKIIRLLIKKHYR</sequence>
<evidence type="ECO:0000256" key="10">
    <source>
        <dbReference type="SAM" id="MobiDB-lite"/>
    </source>
</evidence>
<keyword evidence="3" id="KW-0677">Repeat</keyword>
<dbReference type="GO" id="GO:0003723">
    <property type="term" value="F:RNA binding"/>
    <property type="evidence" value="ECO:0007669"/>
    <property type="project" value="TreeGrafter"/>
</dbReference>
<comment type="subcellular location">
    <subcellularLocation>
        <location evidence="1">Nucleus</location>
    </subcellularLocation>
</comment>
<feature type="region of interest" description="Disordered" evidence="10">
    <location>
        <begin position="512"/>
        <end position="532"/>
    </location>
</feature>
<keyword evidence="2" id="KW-0479">Metal-binding</keyword>
<organism evidence="12 13">
    <name type="scientific">Diabrotica balteata</name>
    <name type="common">Banded cucumber beetle</name>
    <dbReference type="NCBI Taxonomy" id="107213"/>
    <lineage>
        <taxon>Eukaryota</taxon>
        <taxon>Metazoa</taxon>
        <taxon>Ecdysozoa</taxon>
        <taxon>Arthropoda</taxon>
        <taxon>Hexapoda</taxon>
        <taxon>Insecta</taxon>
        <taxon>Pterygota</taxon>
        <taxon>Neoptera</taxon>
        <taxon>Endopterygota</taxon>
        <taxon>Coleoptera</taxon>
        <taxon>Polyphaga</taxon>
        <taxon>Cucujiformia</taxon>
        <taxon>Chrysomeloidea</taxon>
        <taxon>Chrysomelidae</taxon>
        <taxon>Galerucinae</taxon>
        <taxon>Diabroticina</taxon>
        <taxon>Diabroticites</taxon>
        <taxon>Diabrotica</taxon>
    </lineage>
</organism>
<dbReference type="EMBL" id="OU898283">
    <property type="protein sequence ID" value="CAG9839317.1"/>
    <property type="molecule type" value="Genomic_DNA"/>
</dbReference>
<feature type="compositionally biased region" description="Polar residues" evidence="10">
    <location>
        <begin position="97"/>
        <end position="112"/>
    </location>
</feature>
<feature type="compositionally biased region" description="Polar residues" evidence="10">
    <location>
        <begin position="1245"/>
        <end position="1274"/>
    </location>
</feature>
<feature type="domain" description="CCHC-type" evidence="11">
    <location>
        <begin position="1086"/>
        <end position="1102"/>
    </location>
</feature>